<dbReference type="NCBIfam" id="TIGR02494">
    <property type="entry name" value="PFLE_PFLC"/>
    <property type="match status" value="1"/>
</dbReference>
<evidence type="ECO:0000256" key="3">
    <source>
        <dbReference type="ARBA" id="ARBA00022485"/>
    </source>
</evidence>
<keyword evidence="6 11" id="KW-0560">Oxidoreductase</keyword>
<dbReference type="PANTHER" id="PTHR30352">
    <property type="entry name" value="PYRUVATE FORMATE-LYASE-ACTIVATING ENZYME"/>
    <property type="match status" value="1"/>
</dbReference>
<keyword evidence="4" id="KW-0949">S-adenosyl-L-methionine</keyword>
<keyword evidence="11" id="KW-0456">Lyase</keyword>
<dbReference type="KEGG" id="vbl:L21SP4_00414"/>
<dbReference type="GO" id="GO:0051539">
    <property type="term" value="F:4 iron, 4 sulfur cluster binding"/>
    <property type="evidence" value="ECO:0007669"/>
    <property type="project" value="UniProtKB-KW"/>
</dbReference>
<accession>A0A0G3EHM0</accession>
<dbReference type="PROSITE" id="PS51379">
    <property type="entry name" value="4FE4S_FER_2"/>
    <property type="match status" value="2"/>
</dbReference>
<dbReference type="Gene3D" id="3.30.70.20">
    <property type="match status" value="1"/>
</dbReference>
<evidence type="ECO:0000256" key="8">
    <source>
        <dbReference type="ARBA" id="ARBA00023014"/>
    </source>
</evidence>
<dbReference type="PIRSF" id="PIRSF000371">
    <property type="entry name" value="PFL_act_enz"/>
    <property type="match status" value="1"/>
</dbReference>
<evidence type="ECO:0000259" key="9">
    <source>
        <dbReference type="PROSITE" id="PS51379"/>
    </source>
</evidence>
<evidence type="ECO:0000256" key="5">
    <source>
        <dbReference type="ARBA" id="ARBA00022723"/>
    </source>
</evidence>
<dbReference type="PANTHER" id="PTHR30352:SF4">
    <property type="entry name" value="PYRUVATE FORMATE-LYASE 2-ACTIVATING ENZYME"/>
    <property type="match status" value="1"/>
</dbReference>
<dbReference type="Proteomes" id="UP000035268">
    <property type="component" value="Chromosome"/>
</dbReference>
<evidence type="ECO:0000313" key="12">
    <source>
        <dbReference type="Proteomes" id="UP000035268"/>
    </source>
</evidence>
<dbReference type="GO" id="GO:0043365">
    <property type="term" value="F:[formate-C-acetyltransferase]-activating enzyme activity"/>
    <property type="evidence" value="ECO:0007669"/>
    <property type="project" value="UniProtKB-EC"/>
</dbReference>
<keyword evidence="5" id="KW-0479">Metal-binding</keyword>
<dbReference type="PATRIC" id="fig|1609981.3.peg.437"/>
<keyword evidence="3" id="KW-0004">4Fe-4S</keyword>
<sequence length="304" mass="33615">MEARERTGLVLDIHRCSLHDGPGIRTTVFLKGCPLNCAWCHNPESISFQRELYFIPERCTACGACVAACRNGVHHLDPATGEHAIDRASCTACGACVRTCPAEALEIKGREMSVEEVMEPVLKDRRYYDRSGGGVTLSGGEPMAQFEFTAELLAAARENEIHTCLETCGHAPAERFDAILEVVDLFLFDVKGLDPDRHKANTGVTTDLILSNLDRILKRGGHVRLRCPLVPGRNDSDEDLRRLADLYRRYADALEGMEIMPYHAMGEAKGARVGRPVPPLKAETASEEQKTRWTAWLREAGCPV</sequence>
<dbReference type="SUPFAM" id="SSF102114">
    <property type="entry name" value="Radical SAM enzymes"/>
    <property type="match status" value="1"/>
</dbReference>
<reference evidence="12" key="1">
    <citation type="submission" date="2015-02" db="EMBL/GenBank/DDBJ databases">
        <title>Description and complete genome sequence of the first cultured representative of the subdivision 5 of the Verrucomicrobia phylum.</title>
        <authorList>
            <person name="Spring S."/>
            <person name="Bunk B."/>
            <person name="Sproer C."/>
            <person name="Klenk H.-P."/>
        </authorList>
    </citation>
    <scope>NUCLEOTIDE SEQUENCE [LARGE SCALE GENOMIC DNA]</scope>
    <source>
        <strain evidence="12">L21-Fru-AB</strain>
    </source>
</reference>
<evidence type="ECO:0000256" key="2">
    <source>
        <dbReference type="ARBA" id="ARBA00009777"/>
    </source>
</evidence>
<dbReference type="CDD" id="cd01335">
    <property type="entry name" value="Radical_SAM"/>
    <property type="match status" value="1"/>
</dbReference>
<dbReference type="InterPro" id="IPR040074">
    <property type="entry name" value="BssD/PflA/YjjW"/>
</dbReference>
<evidence type="ECO:0000256" key="6">
    <source>
        <dbReference type="ARBA" id="ARBA00023002"/>
    </source>
</evidence>
<dbReference type="OrthoDB" id="9782387at2"/>
<dbReference type="AlphaFoldDB" id="A0A0G3EHM0"/>
<evidence type="ECO:0000256" key="7">
    <source>
        <dbReference type="ARBA" id="ARBA00023004"/>
    </source>
</evidence>
<feature type="domain" description="4Fe-4S ferredoxin-type" evidence="9">
    <location>
        <begin position="50"/>
        <end position="79"/>
    </location>
</feature>
<dbReference type="SFLD" id="SFLDG01118">
    <property type="entry name" value="activating_enzymes__group_2"/>
    <property type="match status" value="1"/>
</dbReference>
<name>A0A0G3EHM0_9BACT</name>
<dbReference type="InterPro" id="IPR007197">
    <property type="entry name" value="rSAM"/>
</dbReference>
<dbReference type="InterPro" id="IPR017900">
    <property type="entry name" value="4Fe4S_Fe_S_CS"/>
</dbReference>
<evidence type="ECO:0000313" key="11">
    <source>
        <dbReference type="EMBL" id="AKJ63694.1"/>
    </source>
</evidence>
<reference evidence="11 12" key="2">
    <citation type="journal article" date="2016" name="ISME J.">
        <title>Characterization of the first cultured representative of Verrucomicrobia subdivision 5 indicates the proposal of a novel phylum.</title>
        <authorList>
            <person name="Spring S."/>
            <person name="Bunk B."/>
            <person name="Sproer C."/>
            <person name="Schumann P."/>
            <person name="Rohde M."/>
            <person name="Tindall B.J."/>
            <person name="Klenk H.P."/>
        </authorList>
    </citation>
    <scope>NUCLEOTIDE SEQUENCE [LARGE SCALE GENOMIC DNA]</scope>
    <source>
        <strain evidence="11 12">L21-Fru-AB</strain>
    </source>
</reference>
<dbReference type="InterPro" id="IPR034457">
    <property type="entry name" value="Organic_radical-activating"/>
</dbReference>
<proteinExistence type="inferred from homology"/>
<dbReference type="Pfam" id="PF04055">
    <property type="entry name" value="Radical_SAM"/>
    <property type="match status" value="1"/>
</dbReference>
<organism evidence="11 12">
    <name type="scientific">Kiritimatiella glycovorans</name>
    <dbReference type="NCBI Taxonomy" id="1307763"/>
    <lineage>
        <taxon>Bacteria</taxon>
        <taxon>Pseudomonadati</taxon>
        <taxon>Kiritimatiellota</taxon>
        <taxon>Kiritimatiellia</taxon>
        <taxon>Kiritimatiellales</taxon>
        <taxon>Kiritimatiellaceae</taxon>
        <taxon>Kiritimatiella</taxon>
    </lineage>
</organism>
<protein>
    <submittedName>
        <fullName evidence="11">Pyruvate formate-lyase activating enzyme</fullName>
        <ecNumber evidence="11">1.97.1.4</ecNumber>
    </submittedName>
</protein>
<dbReference type="Gene3D" id="3.20.20.70">
    <property type="entry name" value="Aldolase class I"/>
    <property type="match status" value="1"/>
</dbReference>
<dbReference type="EC" id="1.97.1.4" evidence="11"/>
<dbReference type="InterPro" id="IPR017896">
    <property type="entry name" value="4Fe4S_Fe-S-bd"/>
</dbReference>
<dbReference type="GO" id="GO:0016829">
    <property type="term" value="F:lyase activity"/>
    <property type="evidence" value="ECO:0007669"/>
    <property type="project" value="UniProtKB-KW"/>
</dbReference>
<evidence type="ECO:0000256" key="4">
    <source>
        <dbReference type="ARBA" id="ARBA00022691"/>
    </source>
</evidence>
<dbReference type="STRING" id="1307763.L21SP4_00414"/>
<dbReference type="PROSITE" id="PS01087">
    <property type="entry name" value="RADICAL_ACTIVATING"/>
    <property type="match status" value="1"/>
</dbReference>
<gene>
    <name evidence="11" type="ORF">L21SP4_00414</name>
</gene>
<feature type="domain" description="Radical SAM core" evidence="10">
    <location>
        <begin position="19"/>
        <end position="303"/>
    </location>
</feature>
<feature type="domain" description="4Fe-4S ferredoxin-type" evidence="9">
    <location>
        <begin position="81"/>
        <end position="110"/>
    </location>
</feature>
<dbReference type="SFLD" id="SFLDS00029">
    <property type="entry name" value="Radical_SAM"/>
    <property type="match status" value="1"/>
</dbReference>
<dbReference type="InterPro" id="IPR013785">
    <property type="entry name" value="Aldolase_TIM"/>
</dbReference>
<dbReference type="RefSeq" id="WP_052881102.1">
    <property type="nucleotide sequence ID" value="NZ_CP010904.1"/>
</dbReference>
<comment type="similarity">
    <text evidence="2">Belongs to the organic radical-activating enzymes family.</text>
</comment>
<keyword evidence="12" id="KW-1185">Reference proteome</keyword>
<dbReference type="InterPro" id="IPR058240">
    <property type="entry name" value="rSAM_sf"/>
</dbReference>
<dbReference type="PROSITE" id="PS51918">
    <property type="entry name" value="RADICAL_SAM"/>
    <property type="match status" value="1"/>
</dbReference>
<dbReference type="InterPro" id="IPR012839">
    <property type="entry name" value="Organic_radical_activase"/>
</dbReference>
<dbReference type="EMBL" id="CP010904">
    <property type="protein sequence ID" value="AKJ63694.1"/>
    <property type="molecule type" value="Genomic_DNA"/>
</dbReference>
<comment type="cofactor">
    <cofactor evidence="1">
        <name>[4Fe-4S] cluster</name>
        <dbReference type="ChEBI" id="CHEBI:49883"/>
    </cofactor>
</comment>
<dbReference type="SUPFAM" id="SSF54862">
    <property type="entry name" value="4Fe-4S ferredoxins"/>
    <property type="match status" value="1"/>
</dbReference>
<evidence type="ECO:0000256" key="1">
    <source>
        <dbReference type="ARBA" id="ARBA00001966"/>
    </source>
</evidence>
<evidence type="ECO:0000259" key="10">
    <source>
        <dbReference type="PROSITE" id="PS51918"/>
    </source>
</evidence>
<dbReference type="PROSITE" id="PS00198">
    <property type="entry name" value="4FE4S_FER_1"/>
    <property type="match status" value="1"/>
</dbReference>
<keyword evidence="7" id="KW-0408">Iron</keyword>
<keyword evidence="8" id="KW-0411">Iron-sulfur</keyword>
<dbReference type="InterPro" id="IPR001989">
    <property type="entry name" value="Radical_activat_CS"/>
</dbReference>
<dbReference type="Pfam" id="PF00037">
    <property type="entry name" value="Fer4"/>
    <property type="match status" value="2"/>
</dbReference>
<keyword evidence="11" id="KW-0670">Pyruvate</keyword>
<dbReference type="SFLD" id="SFLDG01066">
    <property type="entry name" value="organic_radical-activating_enz"/>
    <property type="match status" value="1"/>
</dbReference>
<dbReference type="GO" id="GO:0046872">
    <property type="term" value="F:metal ion binding"/>
    <property type="evidence" value="ECO:0007669"/>
    <property type="project" value="UniProtKB-KW"/>
</dbReference>